<gene>
    <name evidence="2" type="ORF">FNJ87_16710</name>
</gene>
<comment type="caution">
    <text evidence="2">The sequence shown here is derived from an EMBL/GenBank/DDBJ whole genome shotgun (WGS) entry which is preliminary data.</text>
</comment>
<accession>A0ABS0A914</accession>
<sequence length="278" mass="28926">MKNIFKYLGVALAILMVSCEADPLIYNGNSNPLISFSSPTYNLEIVIDATGTLEVPVNSSSLSSTDRTIGVEVVADGTTALAGSYSVPATVTIPANEYNGILTIDGTDIAGVDTSALNLIISLTPGSGFTTGPDANVNVYQVCPVDETFFTGDYQMTHLVFNGFGVPTFGFAKQVTLSNPGGTSRTFVAPYAPDLGAFSDVTWSFGLSCNEVVWGPTQDTGVGCAATPANIELSTADAAFGNGAYDPLNDASFTMNLVDDDADDCGARTNVSILMTKI</sequence>
<dbReference type="EMBL" id="JADKYU010000888">
    <property type="protein sequence ID" value="MBF4985895.1"/>
    <property type="molecule type" value="Genomic_DNA"/>
</dbReference>
<organism evidence="2 3">
    <name type="scientific">Nonlabens mediterrranea</name>
    <dbReference type="NCBI Taxonomy" id="1419947"/>
    <lineage>
        <taxon>Bacteria</taxon>
        <taxon>Pseudomonadati</taxon>
        <taxon>Bacteroidota</taxon>
        <taxon>Flavobacteriia</taxon>
        <taxon>Flavobacteriales</taxon>
        <taxon>Flavobacteriaceae</taxon>
        <taxon>Nonlabens</taxon>
    </lineage>
</organism>
<keyword evidence="1" id="KW-0732">Signal</keyword>
<evidence type="ECO:0008006" key="4">
    <source>
        <dbReference type="Google" id="ProtNLM"/>
    </source>
</evidence>
<keyword evidence="3" id="KW-1185">Reference proteome</keyword>
<evidence type="ECO:0000313" key="2">
    <source>
        <dbReference type="EMBL" id="MBF4985895.1"/>
    </source>
</evidence>
<reference evidence="2 3" key="1">
    <citation type="submission" date="2020-11" db="EMBL/GenBank/DDBJ databases">
        <title>P. mediterranea TC4 genome.</title>
        <authorList>
            <person name="Molmeret M."/>
        </authorList>
    </citation>
    <scope>NUCLEOTIDE SEQUENCE [LARGE SCALE GENOMIC DNA]</scope>
    <source>
        <strain evidence="2 3">TC4</strain>
    </source>
</reference>
<proteinExistence type="predicted"/>
<feature type="chain" id="PRO_5045479912" description="DUF1735 domain-containing protein" evidence="1">
    <location>
        <begin position="22"/>
        <end position="278"/>
    </location>
</feature>
<protein>
    <recommendedName>
        <fullName evidence="4">DUF1735 domain-containing protein</fullName>
    </recommendedName>
</protein>
<name>A0ABS0A914_9FLAO</name>
<evidence type="ECO:0000313" key="3">
    <source>
        <dbReference type="Proteomes" id="UP001194729"/>
    </source>
</evidence>
<feature type="signal peptide" evidence="1">
    <location>
        <begin position="1"/>
        <end position="21"/>
    </location>
</feature>
<evidence type="ECO:0000256" key="1">
    <source>
        <dbReference type="SAM" id="SignalP"/>
    </source>
</evidence>
<dbReference type="PROSITE" id="PS51257">
    <property type="entry name" value="PROKAR_LIPOPROTEIN"/>
    <property type="match status" value="1"/>
</dbReference>
<dbReference type="Proteomes" id="UP001194729">
    <property type="component" value="Unassembled WGS sequence"/>
</dbReference>